<reference evidence="2" key="1">
    <citation type="submission" date="2021-11" db="EMBL/GenBank/DDBJ databases">
        <authorList>
            <person name="Schell T."/>
        </authorList>
    </citation>
    <scope>NUCLEOTIDE SEQUENCE</scope>
    <source>
        <strain evidence="2">M5</strain>
    </source>
</reference>
<dbReference type="OrthoDB" id="10062362at2759"/>
<evidence type="ECO:0000313" key="3">
    <source>
        <dbReference type="Proteomes" id="UP000789390"/>
    </source>
</evidence>
<sequence>MSPLFEKRKANVKPRQLRHRFLHTFANAIVEENREKCHSVFQSNSSVSWGDEFMKESGFMERDDSHRQSTISDDDEGQESEMNLASVISDEVVPLESFDSLKCNSSDSDSDYASEKNEVNEQVTLGKSPVEGTGNQCKNLRWSDICSYFPTPTISLAAAFWTR</sequence>
<accession>A0A8J2S068</accession>
<protein>
    <submittedName>
        <fullName evidence="2">Uncharacterized protein</fullName>
    </submittedName>
</protein>
<feature type="region of interest" description="Disordered" evidence="1">
    <location>
        <begin position="59"/>
        <end position="83"/>
    </location>
</feature>
<comment type="caution">
    <text evidence="2">The sequence shown here is derived from an EMBL/GenBank/DDBJ whole genome shotgun (WGS) entry which is preliminary data.</text>
</comment>
<dbReference type="Proteomes" id="UP000789390">
    <property type="component" value="Unassembled WGS sequence"/>
</dbReference>
<proteinExistence type="predicted"/>
<organism evidence="2 3">
    <name type="scientific">Daphnia galeata</name>
    <dbReference type="NCBI Taxonomy" id="27404"/>
    <lineage>
        <taxon>Eukaryota</taxon>
        <taxon>Metazoa</taxon>
        <taxon>Ecdysozoa</taxon>
        <taxon>Arthropoda</taxon>
        <taxon>Crustacea</taxon>
        <taxon>Branchiopoda</taxon>
        <taxon>Diplostraca</taxon>
        <taxon>Cladocera</taxon>
        <taxon>Anomopoda</taxon>
        <taxon>Daphniidae</taxon>
        <taxon>Daphnia</taxon>
    </lineage>
</organism>
<dbReference type="AlphaFoldDB" id="A0A8J2S068"/>
<evidence type="ECO:0000313" key="2">
    <source>
        <dbReference type="EMBL" id="CAH0108941.1"/>
    </source>
</evidence>
<evidence type="ECO:0000256" key="1">
    <source>
        <dbReference type="SAM" id="MobiDB-lite"/>
    </source>
</evidence>
<feature type="region of interest" description="Disordered" evidence="1">
    <location>
        <begin position="100"/>
        <end position="130"/>
    </location>
</feature>
<dbReference type="EMBL" id="CAKKLH010000289">
    <property type="protein sequence ID" value="CAH0108941.1"/>
    <property type="molecule type" value="Genomic_DNA"/>
</dbReference>
<keyword evidence="3" id="KW-1185">Reference proteome</keyword>
<gene>
    <name evidence="2" type="ORF">DGAL_LOCUS12399</name>
</gene>
<name>A0A8J2S068_9CRUS</name>